<dbReference type="Gene3D" id="3.90.550.10">
    <property type="entry name" value="Spore Coat Polysaccharide Biosynthesis Protein SpsA, Chain A"/>
    <property type="match status" value="1"/>
</dbReference>
<dbReference type="Proteomes" id="UP001589776">
    <property type="component" value="Unassembled WGS sequence"/>
</dbReference>
<comment type="similarity">
    <text evidence="1">Belongs to the glycosyltransferase 2 family.</text>
</comment>
<dbReference type="SUPFAM" id="SSF53448">
    <property type="entry name" value="Nucleotide-diphospho-sugar transferases"/>
    <property type="match status" value="1"/>
</dbReference>
<dbReference type="Pfam" id="PF00535">
    <property type="entry name" value="Glycos_transf_2"/>
    <property type="match status" value="1"/>
</dbReference>
<dbReference type="CDD" id="cd00761">
    <property type="entry name" value="Glyco_tranf_GTA_type"/>
    <property type="match status" value="1"/>
</dbReference>
<evidence type="ECO:0000256" key="2">
    <source>
        <dbReference type="ARBA" id="ARBA00022676"/>
    </source>
</evidence>
<dbReference type="InterPro" id="IPR029044">
    <property type="entry name" value="Nucleotide-diphossugar_trans"/>
</dbReference>
<proteinExistence type="inferred from homology"/>
<comment type="caution">
    <text evidence="5">The sequence shown here is derived from an EMBL/GenBank/DDBJ whole genome shotgun (WGS) entry which is preliminary data.</text>
</comment>
<protein>
    <submittedName>
        <fullName evidence="5">Glycosyltransferase</fullName>
        <ecNumber evidence="5">2.4.-.-</ecNumber>
    </submittedName>
</protein>
<dbReference type="RefSeq" id="WP_377474664.1">
    <property type="nucleotide sequence ID" value="NZ_JBHLWN010000121.1"/>
</dbReference>
<evidence type="ECO:0000256" key="3">
    <source>
        <dbReference type="ARBA" id="ARBA00022679"/>
    </source>
</evidence>
<gene>
    <name evidence="5" type="ORF">ACFFK0_29095</name>
</gene>
<feature type="domain" description="Glycosyltransferase 2-like" evidence="4">
    <location>
        <begin position="6"/>
        <end position="122"/>
    </location>
</feature>
<organism evidence="5 6">
    <name type="scientific">Paenibacillus chartarius</name>
    <dbReference type="NCBI Taxonomy" id="747481"/>
    <lineage>
        <taxon>Bacteria</taxon>
        <taxon>Bacillati</taxon>
        <taxon>Bacillota</taxon>
        <taxon>Bacilli</taxon>
        <taxon>Bacillales</taxon>
        <taxon>Paenibacillaceae</taxon>
        <taxon>Paenibacillus</taxon>
    </lineage>
</organism>
<keyword evidence="2 5" id="KW-0328">Glycosyltransferase</keyword>
<dbReference type="GO" id="GO:0016757">
    <property type="term" value="F:glycosyltransferase activity"/>
    <property type="evidence" value="ECO:0007669"/>
    <property type="project" value="UniProtKB-KW"/>
</dbReference>
<evidence type="ECO:0000259" key="4">
    <source>
        <dbReference type="Pfam" id="PF00535"/>
    </source>
</evidence>
<dbReference type="InterPro" id="IPR001173">
    <property type="entry name" value="Glyco_trans_2-like"/>
</dbReference>
<dbReference type="EC" id="2.4.-.-" evidence="5"/>
<name>A0ABV6DUW9_9BACL</name>
<keyword evidence="6" id="KW-1185">Reference proteome</keyword>
<sequence>MTVKVSVIIPVYNAGPYLEACIESLRKQTLQACEFIFVNDGSTDGSKAIIDRWKELDSRILLIDQSNQGVSMARNHGLERATGEYVGFVDADDTVEPDMFEVLYSSAKQTDCDVAFSNFRSEMGRHLVVTRYPFPVNTVLGSDFIDRELLPYFLKSDDLNTVCTKLFKRSVILRTGAAFPKNVALGEDGMFTMAFLAGADSALYVDYTGYYYREVAGSATRNLLSKDYFGRALEVYRQDVSGWIGDRVDHSHIRRLKSIRLIHSVKSYIHTYLAPSAEISFGSRYAYVRNMLNHDAVKEALPNYLEAMAGNLGRYDRWILKLMERKWTYGLVVLTAYSRFRSK</sequence>
<accession>A0ABV6DUW9</accession>
<evidence type="ECO:0000256" key="1">
    <source>
        <dbReference type="ARBA" id="ARBA00006739"/>
    </source>
</evidence>
<dbReference type="EMBL" id="JBHLWN010000121">
    <property type="protein sequence ID" value="MFC0216458.1"/>
    <property type="molecule type" value="Genomic_DNA"/>
</dbReference>
<dbReference type="PANTHER" id="PTHR22916">
    <property type="entry name" value="GLYCOSYLTRANSFERASE"/>
    <property type="match status" value="1"/>
</dbReference>
<evidence type="ECO:0000313" key="6">
    <source>
        <dbReference type="Proteomes" id="UP001589776"/>
    </source>
</evidence>
<reference evidence="5 6" key="1">
    <citation type="submission" date="2024-09" db="EMBL/GenBank/DDBJ databases">
        <authorList>
            <person name="Sun Q."/>
            <person name="Mori K."/>
        </authorList>
    </citation>
    <scope>NUCLEOTIDE SEQUENCE [LARGE SCALE GENOMIC DNA]</scope>
    <source>
        <strain evidence="5 6">CCM 7759</strain>
    </source>
</reference>
<keyword evidence="3 5" id="KW-0808">Transferase</keyword>
<evidence type="ECO:0000313" key="5">
    <source>
        <dbReference type="EMBL" id="MFC0216458.1"/>
    </source>
</evidence>
<dbReference type="PANTHER" id="PTHR22916:SF51">
    <property type="entry name" value="GLYCOSYLTRANSFERASE EPSH-RELATED"/>
    <property type="match status" value="1"/>
</dbReference>